<feature type="transmembrane region" description="Helical" evidence="1">
    <location>
        <begin position="12"/>
        <end position="36"/>
    </location>
</feature>
<comment type="caution">
    <text evidence="2">The sequence shown here is derived from an EMBL/GenBank/DDBJ whole genome shotgun (WGS) entry which is preliminary data.</text>
</comment>
<evidence type="ECO:0000313" key="2">
    <source>
        <dbReference type="EMBL" id="KEZ90661.1"/>
    </source>
</evidence>
<gene>
    <name evidence="2" type="ORF">IO98_07815</name>
</gene>
<keyword evidence="1" id="KW-0812">Transmembrane</keyword>
<evidence type="ECO:0008006" key="4">
    <source>
        <dbReference type="Google" id="ProtNLM"/>
    </source>
</evidence>
<proteinExistence type="predicted"/>
<feature type="transmembrane region" description="Helical" evidence="1">
    <location>
        <begin position="178"/>
        <end position="197"/>
    </location>
</feature>
<organism evidence="2 3">
    <name type="scientific">Lacrimispora celerecrescens</name>
    <dbReference type="NCBI Taxonomy" id="29354"/>
    <lineage>
        <taxon>Bacteria</taxon>
        <taxon>Bacillati</taxon>
        <taxon>Bacillota</taxon>
        <taxon>Clostridia</taxon>
        <taxon>Lachnospirales</taxon>
        <taxon>Lachnospiraceae</taxon>
        <taxon>Lacrimispora</taxon>
    </lineage>
</organism>
<keyword evidence="1" id="KW-0472">Membrane</keyword>
<protein>
    <recommendedName>
        <fullName evidence="4">ABC transporter permease</fullName>
    </recommendedName>
</protein>
<feature type="transmembrane region" description="Helical" evidence="1">
    <location>
        <begin position="203"/>
        <end position="222"/>
    </location>
</feature>
<dbReference type="RefSeq" id="WP_038279862.1">
    <property type="nucleotide sequence ID" value="NZ_JPME01000010.1"/>
</dbReference>
<feature type="transmembrane region" description="Helical" evidence="1">
    <location>
        <begin position="56"/>
        <end position="78"/>
    </location>
</feature>
<reference evidence="2 3" key="1">
    <citation type="submission" date="2014-07" db="EMBL/GenBank/DDBJ databases">
        <title>Draft genome of Clostridium celerecrescens 152B isolated from sediments associated with methane hydrate from Krishna Godavari basin.</title>
        <authorList>
            <person name="Honkalas V.S."/>
            <person name="Dabir A.P."/>
            <person name="Arora P."/>
            <person name="Dhakephalkar P.K."/>
        </authorList>
    </citation>
    <scope>NUCLEOTIDE SEQUENCE [LARGE SCALE GENOMIC DNA]</scope>
    <source>
        <strain evidence="2 3">152B</strain>
    </source>
</reference>
<dbReference type="STRING" id="29354.IO98_07815"/>
<name>A0A084JNX7_9FIRM</name>
<evidence type="ECO:0000313" key="3">
    <source>
        <dbReference type="Proteomes" id="UP000028525"/>
    </source>
</evidence>
<dbReference type="Proteomes" id="UP000028525">
    <property type="component" value="Unassembled WGS sequence"/>
</dbReference>
<feature type="transmembrane region" description="Helical" evidence="1">
    <location>
        <begin position="148"/>
        <end position="171"/>
    </location>
</feature>
<dbReference type="AlphaFoldDB" id="A0A084JNX7"/>
<keyword evidence="1" id="KW-1133">Transmembrane helix</keyword>
<dbReference type="OrthoDB" id="9784784at2"/>
<feature type="transmembrane region" description="Helical" evidence="1">
    <location>
        <begin position="99"/>
        <end position="128"/>
    </location>
</feature>
<dbReference type="EMBL" id="JPME01000010">
    <property type="protein sequence ID" value="KEZ90661.1"/>
    <property type="molecule type" value="Genomic_DNA"/>
</dbReference>
<keyword evidence="3" id="KW-1185">Reference proteome</keyword>
<evidence type="ECO:0000256" key="1">
    <source>
        <dbReference type="SAM" id="Phobius"/>
    </source>
</evidence>
<accession>A0A084JNX7</accession>
<sequence>MMKLIKLELQRINLRPYFISSAVMGIVLLVFTYFVAYVAQIEQEVQFMTYANIFRFTSAIGIMLFGILSATMYAKLVIAEYSGKRVALLFSYPISRKKIFTAKVLIVSFIVLTSMLLCMSISILVFAATESIAPIVSDTMTNNLFMKTLRMTFESSVAIIAIGLLSMGIGFLKRSVSITLISAFVLSGIYGNAAVSASANPAISLPVVGISLVIILLVLLTLSNKINYMEVE</sequence>